<sequence length="152" mass="17644">MKTHLLVVPSKETEELNWIKPLNNYLLSLYGNTSNYQTELSNFNKLRQDIRGVNADNTGLRLYYTYYSQVELLDLRIPWSKIRKVEFEWFEAFGTGPSHKQKSLAFEKASILFNIASLLSKFAKSKYDESSQDDKAEQGTKMTIQLFQTVSL</sequence>
<dbReference type="PROSITE" id="PS51180">
    <property type="entry name" value="BRO1"/>
    <property type="match status" value="1"/>
</dbReference>
<evidence type="ECO:0000313" key="2">
    <source>
        <dbReference type="EMBL" id="KAG7663679.1"/>
    </source>
</evidence>
<feature type="domain" description="BRO1" evidence="1">
    <location>
        <begin position="4"/>
        <end position="152"/>
    </location>
</feature>
<dbReference type="Proteomes" id="UP000694255">
    <property type="component" value="Unassembled WGS sequence"/>
</dbReference>
<evidence type="ECO:0000313" key="3">
    <source>
        <dbReference type="Proteomes" id="UP000694255"/>
    </source>
</evidence>
<dbReference type="InterPro" id="IPR004328">
    <property type="entry name" value="BRO1_dom"/>
</dbReference>
<dbReference type="OrthoDB" id="2141925at2759"/>
<protein>
    <recommendedName>
        <fullName evidence="1">BRO1 domain-containing protein</fullName>
    </recommendedName>
</protein>
<dbReference type="PANTHER" id="PTHR23031:SF15">
    <property type="entry name" value="LD12055P"/>
    <property type="match status" value="1"/>
</dbReference>
<organism evidence="2 3">
    <name type="scientific">[Candida] subhashii</name>
    <dbReference type="NCBI Taxonomy" id="561895"/>
    <lineage>
        <taxon>Eukaryota</taxon>
        <taxon>Fungi</taxon>
        <taxon>Dikarya</taxon>
        <taxon>Ascomycota</taxon>
        <taxon>Saccharomycotina</taxon>
        <taxon>Pichiomycetes</taxon>
        <taxon>Debaryomycetaceae</taxon>
        <taxon>Spathaspora</taxon>
    </lineage>
</organism>
<dbReference type="EMBL" id="JAGSYN010000123">
    <property type="protein sequence ID" value="KAG7663679.1"/>
    <property type="molecule type" value="Genomic_DNA"/>
</dbReference>
<proteinExistence type="predicted"/>
<comment type="caution">
    <text evidence="2">The sequence shown here is derived from an EMBL/GenBank/DDBJ whole genome shotgun (WGS) entry which is preliminary data.</text>
</comment>
<name>A0A8J5V006_9ASCO</name>
<dbReference type="GO" id="GO:0051497">
    <property type="term" value="P:negative regulation of stress fiber assembly"/>
    <property type="evidence" value="ECO:0007669"/>
    <property type="project" value="TreeGrafter"/>
</dbReference>
<dbReference type="Pfam" id="PF03097">
    <property type="entry name" value="BRO1"/>
    <property type="match status" value="1"/>
</dbReference>
<gene>
    <name evidence="2" type="ORF">J8A68_002795</name>
</gene>
<reference evidence="2 3" key="1">
    <citation type="journal article" date="2021" name="DNA Res.">
        <title>Genome analysis of Candida subhashii reveals its hybrid nature and dual mitochondrial genome conformations.</title>
        <authorList>
            <person name="Mixao V."/>
            <person name="Hegedusova E."/>
            <person name="Saus E."/>
            <person name="Pryszcz L.P."/>
            <person name="Cillingova A."/>
            <person name="Nosek J."/>
            <person name="Gabaldon T."/>
        </authorList>
    </citation>
    <scope>NUCLEOTIDE SEQUENCE [LARGE SCALE GENOMIC DNA]</scope>
    <source>
        <strain evidence="2 3">CBS 10753</strain>
    </source>
</reference>
<dbReference type="PANTHER" id="PTHR23031">
    <property type="entry name" value="RHOPHILIN"/>
    <property type="match status" value="1"/>
</dbReference>
<evidence type="ECO:0000259" key="1">
    <source>
        <dbReference type="PROSITE" id="PS51180"/>
    </source>
</evidence>
<accession>A0A8J5V006</accession>
<dbReference type="RefSeq" id="XP_049263911.1">
    <property type="nucleotide sequence ID" value="XM_049406582.1"/>
</dbReference>
<keyword evidence="3" id="KW-1185">Reference proteome</keyword>
<dbReference type="InterPro" id="IPR047138">
    <property type="entry name" value="RHPN1_2"/>
</dbReference>
<dbReference type="GeneID" id="73469596"/>
<dbReference type="AlphaFoldDB" id="A0A8J5V006"/>